<dbReference type="NCBIfam" id="NF010061">
    <property type="entry name" value="PRK13538.1"/>
    <property type="match status" value="1"/>
</dbReference>
<dbReference type="SMART" id="SM00382">
    <property type="entry name" value="AAA"/>
    <property type="match status" value="1"/>
</dbReference>
<evidence type="ECO:0000256" key="1">
    <source>
        <dbReference type="ARBA" id="ARBA00022448"/>
    </source>
</evidence>
<dbReference type="Gene3D" id="3.40.50.300">
    <property type="entry name" value="P-loop containing nucleotide triphosphate hydrolases"/>
    <property type="match status" value="1"/>
</dbReference>
<dbReference type="PROSITE" id="PS50893">
    <property type="entry name" value="ABC_TRANSPORTER_2"/>
    <property type="match status" value="1"/>
</dbReference>
<keyword evidence="6" id="KW-1278">Translocase</keyword>
<dbReference type="GO" id="GO:0017004">
    <property type="term" value="P:cytochrome complex assembly"/>
    <property type="evidence" value="ECO:0007669"/>
    <property type="project" value="UniProtKB-KW"/>
</dbReference>
<keyword evidence="1" id="KW-0813">Transport</keyword>
<dbReference type="Proteomes" id="UP000254603">
    <property type="component" value="Unassembled WGS sequence"/>
</dbReference>
<name>A0A378XEK5_9BURK</name>
<evidence type="ECO:0000256" key="3">
    <source>
        <dbReference type="ARBA" id="ARBA00022741"/>
    </source>
</evidence>
<dbReference type="InterPro" id="IPR027417">
    <property type="entry name" value="P-loop_NTPase"/>
</dbReference>
<sequence>MLEVSNLDCVHGERRLFHDVSFLLRSGEGLLITGENGSGKTSLLRMLVGLTPPFIGTINWKTRLIKHLGAEYRRELLYCGHPLGLKDSLSATENLQSIASLVNEPVELSVVQDALEHIGLQGSAHMPVRALSQGQKRRVSLARLFLSRRTLWVLDEPLTALDTKASQHVAQAVDRHLDDGGIAVITTHQDMALASPLQTELPAPSWPLSPNYFRYNFGAYGACCGNWAVGSLCYLAA</sequence>
<evidence type="ECO:0000256" key="7">
    <source>
        <dbReference type="ARBA" id="ARBA00023136"/>
    </source>
</evidence>
<keyword evidence="9" id="KW-0378">Hydrolase</keyword>
<dbReference type="AlphaFoldDB" id="A0A378XEK5"/>
<reference evidence="9 10" key="1">
    <citation type="submission" date="2018-06" db="EMBL/GenBank/DDBJ databases">
        <authorList>
            <consortium name="Pathogen Informatics"/>
            <person name="Doyle S."/>
        </authorList>
    </citation>
    <scope>NUCLEOTIDE SEQUENCE [LARGE SCALE GENOMIC DNA]</scope>
    <source>
        <strain evidence="9 10">NCTC11997</strain>
    </source>
</reference>
<evidence type="ECO:0000259" key="8">
    <source>
        <dbReference type="PROSITE" id="PS50893"/>
    </source>
</evidence>
<dbReference type="PANTHER" id="PTHR43499">
    <property type="entry name" value="ABC TRANSPORTER I FAMILY MEMBER 1"/>
    <property type="match status" value="1"/>
</dbReference>
<dbReference type="InterPro" id="IPR003439">
    <property type="entry name" value="ABC_transporter-like_ATP-bd"/>
</dbReference>
<dbReference type="GO" id="GO:0022857">
    <property type="term" value="F:transmembrane transporter activity"/>
    <property type="evidence" value="ECO:0007669"/>
    <property type="project" value="InterPro"/>
</dbReference>
<dbReference type="PANTHER" id="PTHR43499:SF1">
    <property type="entry name" value="ABC TRANSPORTER I FAMILY MEMBER 1"/>
    <property type="match status" value="1"/>
</dbReference>
<dbReference type="EMBL" id="UGSB01000001">
    <property type="protein sequence ID" value="SUA51446.1"/>
    <property type="molecule type" value="Genomic_DNA"/>
</dbReference>
<evidence type="ECO:0000313" key="10">
    <source>
        <dbReference type="Proteomes" id="UP000254603"/>
    </source>
</evidence>
<evidence type="ECO:0000256" key="4">
    <source>
        <dbReference type="ARBA" id="ARBA00022748"/>
    </source>
</evidence>
<dbReference type="InterPro" id="IPR005895">
    <property type="entry name" value="ABC_transptr_haem_export_CcmA"/>
</dbReference>
<dbReference type="STRING" id="1122619.GCA_000373745_01627"/>
<feature type="domain" description="ABC transporter" evidence="8">
    <location>
        <begin position="2"/>
        <end position="230"/>
    </location>
</feature>
<proteinExistence type="predicted"/>
<keyword evidence="4" id="KW-0201">Cytochrome c-type biogenesis</keyword>
<organism evidence="9 10">
    <name type="scientific">Oligella ureolytica</name>
    <dbReference type="NCBI Taxonomy" id="90244"/>
    <lineage>
        <taxon>Bacteria</taxon>
        <taxon>Pseudomonadati</taxon>
        <taxon>Pseudomonadota</taxon>
        <taxon>Betaproteobacteria</taxon>
        <taxon>Burkholderiales</taxon>
        <taxon>Alcaligenaceae</taxon>
        <taxon>Oligella</taxon>
    </lineage>
</organism>
<dbReference type="RefSeq" id="WP_018574798.1">
    <property type="nucleotide sequence ID" value="NZ_CP065725.1"/>
</dbReference>
<keyword evidence="3" id="KW-0547">Nucleotide-binding</keyword>
<evidence type="ECO:0000256" key="6">
    <source>
        <dbReference type="ARBA" id="ARBA00022967"/>
    </source>
</evidence>
<dbReference type="InterPro" id="IPR003593">
    <property type="entry name" value="AAA+_ATPase"/>
</dbReference>
<evidence type="ECO:0000256" key="5">
    <source>
        <dbReference type="ARBA" id="ARBA00022840"/>
    </source>
</evidence>
<dbReference type="InterPro" id="IPR017871">
    <property type="entry name" value="ABC_transporter-like_CS"/>
</dbReference>
<dbReference type="GO" id="GO:0016887">
    <property type="term" value="F:ATP hydrolysis activity"/>
    <property type="evidence" value="ECO:0007669"/>
    <property type="project" value="InterPro"/>
</dbReference>
<gene>
    <name evidence="9" type="primary">ccmA_1</name>
    <name evidence="9" type="ORF">NCTC11997_00602</name>
</gene>
<keyword evidence="2" id="KW-1003">Cell membrane</keyword>
<evidence type="ECO:0000256" key="2">
    <source>
        <dbReference type="ARBA" id="ARBA00022475"/>
    </source>
</evidence>
<dbReference type="EC" id="3.6.3.41" evidence="9"/>
<dbReference type="PROSITE" id="PS00211">
    <property type="entry name" value="ABC_TRANSPORTER_1"/>
    <property type="match status" value="1"/>
</dbReference>
<keyword evidence="5 9" id="KW-0067">ATP-binding</keyword>
<keyword evidence="7" id="KW-0472">Membrane</keyword>
<dbReference type="GO" id="GO:0005524">
    <property type="term" value="F:ATP binding"/>
    <property type="evidence" value="ECO:0007669"/>
    <property type="project" value="UniProtKB-KW"/>
</dbReference>
<dbReference type="SUPFAM" id="SSF52540">
    <property type="entry name" value="P-loop containing nucleoside triphosphate hydrolases"/>
    <property type="match status" value="1"/>
</dbReference>
<dbReference type="NCBIfam" id="TIGR01189">
    <property type="entry name" value="ccmA"/>
    <property type="match status" value="1"/>
</dbReference>
<dbReference type="Pfam" id="PF00005">
    <property type="entry name" value="ABC_tran"/>
    <property type="match status" value="1"/>
</dbReference>
<accession>A0A378XEK5</accession>
<evidence type="ECO:0000313" key="9">
    <source>
        <dbReference type="EMBL" id="SUA51446.1"/>
    </source>
</evidence>
<protein>
    <submittedName>
        <fullName evidence="9">Cytochrome c biogenesis ATP-binding export protein CcmA</fullName>
        <ecNumber evidence="9">3.6.3.41</ecNumber>
    </submittedName>
</protein>